<dbReference type="AlphaFoldDB" id="A0AAD3DIX6"/>
<dbReference type="Proteomes" id="UP001054857">
    <property type="component" value="Unassembled WGS sequence"/>
</dbReference>
<name>A0AAD3DIX6_9CHLO</name>
<feature type="non-terminal residue" evidence="1">
    <location>
        <position position="158"/>
    </location>
</feature>
<organism evidence="1 2">
    <name type="scientific">Astrephomene gubernaculifera</name>
    <dbReference type="NCBI Taxonomy" id="47775"/>
    <lineage>
        <taxon>Eukaryota</taxon>
        <taxon>Viridiplantae</taxon>
        <taxon>Chlorophyta</taxon>
        <taxon>core chlorophytes</taxon>
        <taxon>Chlorophyceae</taxon>
        <taxon>CS clade</taxon>
        <taxon>Chlamydomonadales</taxon>
        <taxon>Astrephomenaceae</taxon>
        <taxon>Astrephomene</taxon>
    </lineage>
</organism>
<gene>
    <name evidence="1" type="ORF">Agub_g1921</name>
</gene>
<feature type="non-terminal residue" evidence="1">
    <location>
        <position position="1"/>
    </location>
</feature>
<dbReference type="PANTHER" id="PTHR47605:SF2">
    <property type="entry name" value="TRANSCRIPTIONAL ELONGATION REGULATOR MINIYO"/>
    <property type="match status" value="1"/>
</dbReference>
<evidence type="ECO:0000313" key="1">
    <source>
        <dbReference type="EMBL" id="GFR41247.1"/>
    </source>
</evidence>
<reference evidence="1 2" key="1">
    <citation type="journal article" date="2021" name="Sci. Rep.">
        <title>Genome sequencing of the multicellular alga Astrephomene provides insights into convergent evolution of germ-soma differentiation.</title>
        <authorList>
            <person name="Yamashita S."/>
            <person name="Yamamoto K."/>
            <person name="Matsuzaki R."/>
            <person name="Suzuki S."/>
            <person name="Yamaguchi H."/>
            <person name="Hirooka S."/>
            <person name="Minakuchi Y."/>
            <person name="Miyagishima S."/>
            <person name="Kawachi M."/>
            <person name="Toyoda A."/>
            <person name="Nozaki H."/>
        </authorList>
    </citation>
    <scope>NUCLEOTIDE SEQUENCE [LARGE SCALE GENOMIC DNA]</scope>
    <source>
        <strain evidence="1 2">NIES-4017</strain>
    </source>
</reference>
<evidence type="ECO:0000313" key="2">
    <source>
        <dbReference type="Proteomes" id="UP001054857"/>
    </source>
</evidence>
<sequence length="158" mass="16034">GPPWLPPWLAERLAAALSSACFGDPLLGAHLGLGLAGGAGAVTRLQLWNGLTADKALHLLPPLSRCLGSAVQYLGPPPSPSSSSPSLDPAFLAAVQRSLVEGDLERSLLPAPETTQTPSPAPSCSSPSALAAACLARGCSSLAGDVALQLLATWLLRR</sequence>
<comment type="caution">
    <text evidence="1">The sequence shown here is derived from an EMBL/GenBank/DDBJ whole genome shotgun (WGS) entry which is preliminary data.</text>
</comment>
<dbReference type="InterPro" id="IPR055326">
    <property type="entry name" value="MINIYO"/>
</dbReference>
<keyword evidence="2" id="KW-1185">Reference proteome</keyword>
<protein>
    <submittedName>
        <fullName evidence="1">Uncharacterized protein</fullName>
    </submittedName>
</protein>
<proteinExistence type="predicted"/>
<accession>A0AAD3DIX6</accession>
<dbReference type="PANTHER" id="PTHR47605">
    <property type="entry name" value="TRANSCRIPTIONAL ELONGATION REGULATOR MINIYO"/>
    <property type="match status" value="1"/>
</dbReference>
<dbReference type="EMBL" id="BMAR01000001">
    <property type="protein sequence ID" value="GFR41247.1"/>
    <property type="molecule type" value="Genomic_DNA"/>
</dbReference>